<feature type="compositionally biased region" description="Basic and acidic residues" evidence="12">
    <location>
        <begin position="142"/>
        <end position="156"/>
    </location>
</feature>
<dbReference type="STRING" id="29655.A0A0K9PVL6"/>
<keyword evidence="16" id="KW-1185">Reference proteome</keyword>
<name>A0A0K9PVL6_ZOSMR</name>
<dbReference type="GO" id="GO:0000149">
    <property type="term" value="F:SNARE binding"/>
    <property type="evidence" value="ECO:0000318"/>
    <property type="project" value="GO_Central"/>
</dbReference>
<keyword evidence="6 13" id="KW-1133">Transmembrane helix</keyword>
<dbReference type="OrthoDB" id="29755at2759"/>
<dbReference type="PANTHER" id="PTHR19957:SF124">
    <property type="entry name" value="SYNTAXIN-8"/>
    <property type="match status" value="1"/>
</dbReference>
<dbReference type="SUPFAM" id="SSF58038">
    <property type="entry name" value="SNARE fusion complex"/>
    <property type="match status" value="1"/>
</dbReference>
<dbReference type="GO" id="GO:0048278">
    <property type="term" value="P:vesicle docking"/>
    <property type="evidence" value="ECO:0000318"/>
    <property type="project" value="GO_Central"/>
</dbReference>
<evidence type="ECO:0000256" key="12">
    <source>
        <dbReference type="SAM" id="MobiDB-lite"/>
    </source>
</evidence>
<keyword evidence="3" id="KW-0813">Transport</keyword>
<keyword evidence="8 13" id="KW-0472">Membrane</keyword>
<sequence>MSVIDILTRVDSICKKYDKYDIEKHRDQNVSGDDAFSRLYSTVDNDIETALEKAELAGKEKNRAAAVALNAEIRRIKSRAMEEVPKLEKLAMKKVKGISKEELATRNDLVYALPDRINSIPDGSANGAKKTGGGWTASGSRSEIKFDSSSDGKFDDGYFQQTEESSQFRQEYEMRKMKQDQGLDIISEGLDTLKNMAHDMNEELDKQVPLMDEIDEKVDKANEQLKNTNTRLKDTVNQLRSSRNFCIDIILLCVILGIAAYLYNVLKK</sequence>
<evidence type="ECO:0000313" key="16">
    <source>
        <dbReference type="Proteomes" id="UP000036987"/>
    </source>
</evidence>
<evidence type="ECO:0000259" key="14">
    <source>
        <dbReference type="PROSITE" id="PS50192"/>
    </source>
</evidence>
<evidence type="ECO:0000256" key="2">
    <source>
        <dbReference type="ARBA" id="ARBA00009063"/>
    </source>
</evidence>
<dbReference type="Gene3D" id="1.20.5.110">
    <property type="match status" value="1"/>
</dbReference>
<accession>A0A0K9PVL6</accession>
<dbReference type="SMART" id="SM00397">
    <property type="entry name" value="t_SNARE"/>
    <property type="match status" value="1"/>
</dbReference>
<dbReference type="AlphaFoldDB" id="A0A0K9PVL6"/>
<keyword evidence="4 13" id="KW-0812">Transmembrane</keyword>
<protein>
    <submittedName>
        <fullName evidence="15">Syntaxin-71</fullName>
    </submittedName>
</protein>
<comment type="function">
    <text evidence="9">Vesicle trafficking protein that functions in the secretory pathway.</text>
</comment>
<feature type="coiled-coil region" evidence="11">
    <location>
        <begin position="211"/>
        <end position="242"/>
    </location>
</feature>
<feature type="region of interest" description="Disordered" evidence="12">
    <location>
        <begin position="122"/>
        <end position="157"/>
    </location>
</feature>
<dbReference type="EMBL" id="LFYR01000604">
    <property type="protein sequence ID" value="KMZ73073.1"/>
    <property type="molecule type" value="Genomic_DNA"/>
</dbReference>
<dbReference type="InterPro" id="IPR045242">
    <property type="entry name" value="Syntaxin"/>
</dbReference>
<organism evidence="15 16">
    <name type="scientific">Zostera marina</name>
    <name type="common">Eelgrass</name>
    <dbReference type="NCBI Taxonomy" id="29655"/>
    <lineage>
        <taxon>Eukaryota</taxon>
        <taxon>Viridiplantae</taxon>
        <taxon>Streptophyta</taxon>
        <taxon>Embryophyta</taxon>
        <taxon>Tracheophyta</taxon>
        <taxon>Spermatophyta</taxon>
        <taxon>Magnoliopsida</taxon>
        <taxon>Liliopsida</taxon>
        <taxon>Zosteraceae</taxon>
        <taxon>Zostera</taxon>
    </lineage>
</organism>
<dbReference type="CDD" id="cd15841">
    <property type="entry name" value="SNARE_Qc"/>
    <property type="match status" value="1"/>
</dbReference>
<evidence type="ECO:0000256" key="7">
    <source>
        <dbReference type="ARBA" id="ARBA00023054"/>
    </source>
</evidence>
<evidence type="ECO:0000256" key="6">
    <source>
        <dbReference type="ARBA" id="ARBA00022989"/>
    </source>
</evidence>
<dbReference type="PROSITE" id="PS50192">
    <property type="entry name" value="T_SNARE"/>
    <property type="match status" value="1"/>
</dbReference>
<keyword evidence="7 11" id="KW-0175">Coiled coil</keyword>
<evidence type="ECO:0000256" key="8">
    <source>
        <dbReference type="ARBA" id="ARBA00023136"/>
    </source>
</evidence>
<evidence type="ECO:0000256" key="11">
    <source>
        <dbReference type="SAM" id="Coils"/>
    </source>
</evidence>
<comment type="similarity">
    <text evidence="2">Belongs to the syntaxin family.</text>
</comment>
<dbReference type="Proteomes" id="UP000036987">
    <property type="component" value="Unassembled WGS sequence"/>
</dbReference>
<dbReference type="PROSITE" id="PS00914">
    <property type="entry name" value="SYNTAXIN"/>
    <property type="match status" value="1"/>
</dbReference>
<evidence type="ECO:0000256" key="10">
    <source>
        <dbReference type="ARBA" id="ARBA00061857"/>
    </source>
</evidence>
<dbReference type="GO" id="GO:0031201">
    <property type="term" value="C:SNARE complex"/>
    <property type="evidence" value="ECO:0000318"/>
    <property type="project" value="GO_Central"/>
</dbReference>
<dbReference type="PANTHER" id="PTHR19957">
    <property type="entry name" value="SYNTAXIN"/>
    <property type="match status" value="1"/>
</dbReference>
<dbReference type="GO" id="GO:0006886">
    <property type="term" value="P:intracellular protein transport"/>
    <property type="evidence" value="ECO:0000318"/>
    <property type="project" value="GO_Central"/>
</dbReference>
<dbReference type="GO" id="GO:0006906">
    <property type="term" value="P:vesicle fusion"/>
    <property type="evidence" value="ECO:0000318"/>
    <property type="project" value="GO_Central"/>
</dbReference>
<dbReference type="InterPro" id="IPR000727">
    <property type="entry name" value="T_SNARE_dom"/>
</dbReference>
<evidence type="ECO:0000313" key="15">
    <source>
        <dbReference type="EMBL" id="KMZ73073.1"/>
    </source>
</evidence>
<dbReference type="Pfam" id="PF05739">
    <property type="entry name" value="SNARE"/>
    <property type="match status" value="1"/>
</dbReference>
<dbReference type="FunFam" id="1.20.5.110:FF:000037">
    <property type="entry name" value="Putative syntaxin-71-like"/>
    <property type="match status" value="1"/>
</dbReference>
<evidence type="ECO:0000256" key="5">
    <source>
        <dbReference type="ARBA" id="ARBA00022927"/>
    </source>
</evidence>
<proteinExistence type="inferred from homology"/>
<feature type="domain" description="T-SNARE coiled-coil homology" evidence="14">
    <location>
        <begin position="173"/>
        <end position="235"/>
    </location>
</feature>
<dbReference type="GO" id="GO:0012505">
    <property type="term" value="C:endomembrane system"/>
    <property type="evidence" value="ECO:0000318"/>
    <property type="project" value="GO_Central"/>
</dbReference>
<evidence type="ECO:0000256" key="3">
    <source>
        <dbReference type="ARBA" id="ARBA00022448"/>
    </source>
</evidence>
<dbReference type="OMA" id="KQSGGWA"/>
<evidence type="ECO:0000256" key="9">
    <source>
        <dbReference type="ARBA" id="ARBA00054128"/>
    </source>
</evidence>
<gene>
    <name evidence="15" type="ORF">ZOSMA_154G00150</name>
</gene>
<comment type="subunit">
    <text evidence="10">Part of the t-SNARE complex.</text>
</comment>
<comment type="subcellular location">
    <subcellularLocation>
        <location evidence="1">Membrane</location>
        <topology evidence="1">Single-pass membrane protein</topology>
    </subcellularLocation>
</comment>
<evidence type="ECO:0000256" key="1">
    <source>
        <dbReference type="ARBA" id="ARBA00004167"/>
    </source>
</evidence>
<feature type="transmembrane region" description="Helical" evidence="13">
    <location>
        <begin position="249"/>
        <end position="266"/>
    </location>
</feature>
<evidence type="ECO:0000256" key="4">
    <source>
        <dbReference type="ARBA" id="ARBA00022692"/>
    </source>
</evidence>
<reference evidence="16" key="1">
    <citation type="journal article" date="2016" name="Nature">
        <title>The genome of the seagrass Zostera marina reveals angiosperm adaptation to the sea.</title>
        <authorList>
            <person name="Olsen J.L."/>
            <person name="Rouze P."/>
            <person name="Verhelst B."/>
            <person name="Lin Y.-C."/>
            <person name="Bayer T."/>
            <person name="Collen J."/>
            <person name="Dattolo E."/>
            <person name="De Paoli E."/>
            <person name="Dittami S."/>
            <person name="Maumus F."/>
            <person name="Michel G."/>
            <person name="Kersting A."/>
            <person name="Lauritano C."/>
            <person name="Lohaus R."/>
            <person name="Toepel M."/>
            <person name="Tonon T."/>
            <person name="Vanneste K."/>
            <person name="Amirebrahimi M."/>
            <person name="Brakel J."/>
            <person name="Bostroem C."/>
            <person name="Chovatia M."/>
            <person name="Grimwood J."/>
            <person name="Jenkins J.W."/>
            <person name="Jueterbock A."/>
            <person name="Mraz A."/>
            <person name="Stam W.T."/>
            <person name="Tice H."/>
            <person name="Bornberg-Bauer E."/>
            <person name="Green P.J."/>
            <person name="Pearson G.A."/>
            <person name="Procaccini G."/>
            <person name="Duarte C.M."/>
            <person name="Schmutz J."/>
            <person name="Reusch T.B.H."/>
            <person name="Van de Peer Y."/>
        </authorList>
    </citation>
    <scope>NUCLEOTIDE SEQUENCE [LARGE SCALE GENOMIC DNA]</scope>
    <source>
        <strain evidence="16">cv. Finnish</strain>
    </source>
</reference>
<comment type="caution">
    <text evidence="15">The sequence shown here is derived from an EMBL/GenBank/DDBJ whole genome shotgun (WGS) entry which is preliminary data.</text>
</comment>
<dbReference type="InterPro" id="IPR006012">
    <property type="entry name" value="Syntaxin/epimorphin_CS"/>
</dbReference>
<dbReference type="GO" id="GO:0005484">
    <property type="term" value="F:SNAP receptor activity"/>
    <property type="evidence" value="ECO:0000318"/>
    <property type="project" value="GO_Central"/>
</dbReference>
<evidence type="ECO:0000256" key="13">
    <source>
        <dbReference type="SAM" id="Phobius"/>
    </source>
</evidence>
<keyword evidence="5" id="KW-0653">Protein transport</keyword>